<dbReference type="InterPro" id="IPR019460">
    <property type="entry name" value="Atg11_C"/>
</dbReference>
<evidence type="ECO:0000259" key="21">
    <source>
        <dbReference type="Pfam" id="PF04108"/>
    </source>
</evidence>
<dbReference type="PANTHER" id="PTHR13222:SF1">
    <property type="entry name" value="RB1-INDUCIBLE COILED-COIL PROTEIN 1"/>
    <property type="match status" value="1"/>
</dbReference>
<feature type="domain" description="Autophagy-related protein 11 C-terminal" evidence="22">
    <location>
        <begin position="1029"/>
        <end position="1145"/>
    </location>
</feature>
<gene>
    <name evidence="23" type="ORF">HERILL_LOCUS8283</name>
</gene>
<dbReference type="GO" id="GO:0000045">
    <property type="term" value="P:autophagosome assembly"/>
    <property type="evidence" value="ECO:0007669"/>
    <property type="project" value="InterPro"/>
</dbReference>
<evidence type="ECO:0000256" key="3">
    <source>
        <dbReference type="ARBA" id="ARBA00004371"/>
    </source>
</evidence>
<dbReference type="GO" id="GO:0031090">
    <property type="term" value="C:organelle membrane"/>
    <property type="evidence" value="ECO:0007669"/>
    <property type="project" value="UniProtKB-ARBA"/>
</dbReference>
<keyword evidence="14" id="KW-0539">Nucleus</keyword>
<dbReference type="Pfam" id="PF10377">
    <property type="entry name" value="ATG11"/>
    <property type="match status" value="1"/>
</dbReference>
<keyword evidence="24" id="KW-1185">Reference proteome</keyword>
<dbReference type="GO" id="GO:0034727">
    <property type="term" value="P:piecemeal microautophagy of the nucleus"/>
    <property type="evidence" value="ECO:0007669"/>
    <property type="project" value="TreeGrafter"/>
</dbReference>
<evidence type="ECO:0000256" key="20">
    <source>
        <dbReference type="SAM" id="MobiDB-lite"/>
    </source>
</evidence>
<evidence type="ECO:0000256" key="14">
    <source>
        <dbReference type="ARBA" id="ARBA00023242"/>
    </source>
</evidence>
<dbReference type="GO" id="GO:0061723">
    <property type="term" value="P:glycophagy"/>
    <property type="evidence" value="ECO:0007669"/>
    <property type="project" value="TreeGrafter"/>
</dbReference>
<feature type="domain" description="Autophagy protein ATG17-like" evidence="21">
    <location>
        <begin position="123"/>
        <end position="523"/>
    </location>
</feature>
<sequence length="1306" mass="148857">MLYVFHVDCGRMMKFDMNMALSKVENLKHTIELLHGFSAAHQVLLVSGGEMLQPGSMVCSYSAGTDTNPIYMFTTEDPVDSKNNKIPWPSIEPIVLDVDLKDQVERCLALPATYATVVQRAQLSQQIFDLAREEESICERLVHEQHLQQQGWSAVIANMEDLVTDFKERYKHFTEAFEVYMGQRGALCEALKTFEIDVEVLGRIPVLPNLLKGVEYDSHGFDEISEKDVSEEVSHSRNEELLAMARAKTVSKSEELAVVKSEQENRSLKSEGSLSHSSQLQISLLQWMSLKDNHLALKSMSEECLRGMEMLEDRKVQLLRTDIANILKMAEQEEIKEIKGLEDRLCGLEKLMFDLKKIVQEQRELATAFQQNQNRASNLGDPSILPDLCASHRSQLLVMLQSQRKIRDIRRRISKAKEELSDNLYKRLKYIVHIENTMLELANNLLFYHRCLRRIDSHLSVIKQIHEAPTIYVTAVMEVVQRRSYSTAFSSWASSLASDLLNIYKDEITRRQEFDIMFRGHFLGSLFPGLTDMPPEFATEIPAPFDECLPDLTKNDLETLSTYMPDITSNFPLSPVNPVIEFFNSRSGNRSTQDKSCLSGKLQSIEGPQVLPRPIDIYSHLKDGFESETDTEEFEKVGQSPNERKLSAAATAVTIATSTSQLKVETVTISTTTERVEMQTAQTSTEDNLGSTTLEVERLKALLKSMSQLSLEALTLLRSEMQRTKCETESCNREMQDEIKHLHERWFTMKSECEAKEAENNRLIAEQHDMAIKELCSTLKKKQDEFITLEGNYKELETKLTKDAEEFETREITLKEEIARMNARICELETQLQNAEIEKERAVADCRDKIIHEHKTEIESLRCRFKLMTNMERSPSDISLEKIERPDVIDIMSHESIIQQLREDFENEKTRAIEAAIEKERLKWAENQKSASSSSISPDAFRKIIEEKERQLDVMRERDLILSKENAQLKVKIEALANEEESDRVYLKDQIDILNRDKVRMESELRAEKMRRLEMESSVATMKLSTCRDLEGGSTSRSKPTTSSQSPLKLGVQIDSCNRGDTIFVVWNNRHGQYIIVQDSATLYFLHSDSHSALNLKAPSCTISDFPEPYYCVGRVVDKEYCHARKDENRYKVSKGTKFYRVRVQPIIKSESSRHSRRERNESTSSASSVAVSRSTSTQHLIDSFAQTDTSGICTSASQDMTDSINTRDRTISVTEEDEEQVSLTDRYRCVSLSEEDERTLEGSAIAAATNLPGSQDFSTATASTTATNPPPQISTECSSEKDQDDSDEYRSLEAKDETYFSSGIV</sequence>
<evidence type="ECO:0000256" key="17">
    <source>
        <dbReference type="ARBA" id="ARBA00069790"/>
    </source>
</evidence>
<dbReference type="Gene3D" id="3.10.20.90">
    <property type="entry name" value="Phosphatidylinositol 3-kinase Catalytic Subunit, Chain A, domain 1"/>
    <property type="match status" value="1"/>
</dbReference>
<keyword evidence="5" id="KW-0813">Transport</keyword>
<evidence type="ECO:0000256" key="2">
    <source>
        <dbReference type="ARBA" id="ARBA00004329"/>
    </source>
</evidence>
<evidence type="ECO:0000256" key="10">
    <source>
        <dbReference type="ARBA" id="ARBA00023015"/>
    </source>
</evidence>
<dbReference type="GO" id="GO:1990316">
    <property type="term" value="C:Atg1/ULK1 kinase complex"/>
    <property type="evidence" value="ECO:0007669"/>
    <property type="project" value="TreeGrafter"/>
</dbReference>
<comment type="subcellular location">
    <subcellularLocation>
        <location evidence="4">Cytoplasm</location>
        <location evidence="4">Cytosol</location>
    </subcellularLocation>
    <subcellularLocation>
        <location evidence="3">Lysosome</location>
    </subcellularLocation>
    <subcellularLocation>
        <location evidence="1">Nucleus</location>
    </subcellularLocation>
    <subcellularLocation>
        <location evidence="2">Preautophagosomal structure</location>
    </subcellularLocation>
</comment>
<evidence type="ECO:0000256" key="6">
    <source>
        <dbReference type="ARBA" id="ARBA00022490"/>
    </source>
</evidence>
<name>A0A7R8UR05_HERIL</name>
<keyword evidence="11 19" id="KW-0175">Coiled coil</keyword>
<dbReference type="InterPro" id="IPR045326">
    <property type="entry name" value="ATG17-like_dom"/>
</dbReference>
<dbReference type="InterPro" id="IPR040040">
    <property type="entry name" value="ATG11"/>
</dbReference>
<evidence type="ECO:0000256" key="18">
    <source>
        <dbReference type="ARBA" id="ARBA00080154"/>
    </source>
</evidence>
<evidence type="ECO:0000256" key="5">
    <source>
        <dbReference type="ARBA" id="ARBA00022448"/>
    </source>
</evidence>
<dbReference type="FunFam" id="3.10.20.90:FF:000049">
    <property type="entry name" value="RB1-inducible coiled-coil protein 1 isoform X1"/>
    <property type="match status" value="1"/>
</dbReference>
<evidence type="ECO:0000256" key="7">
    <source>
        <dbReference type="ARBA" id="ARBA00022553"/>
    </source>
</evidence>
<organism evidence="23 24">
    <name type="scientific">Hermetia illucens</name>
    <name type="common">Black soldier fly</name>
    <dbReference type="NCBI Taxonomy" id="343691"/>
    <lineage>
        <taxon>Eukaryota</taxon>
        <taxon>Metazoa</taxon>
        <taxon>Ecdysozoa</taxon>
        <taxon>Arthropoda</taxon>
        <taxon>Hexapoda</taxon>
        <taxon>Insecta</taxon>
        <taxon>Pterygota</taxon>
        <taxon>Neoptera</taxon>
        <taxon>Endopterygota</taxon>
        <taxon>Diptera</taxon>
        <taxon>Brachycera</taxon>
        <taxon>Stratiomyomorpha</taxon>
        <taxon>Stratiomyidae</taxon>
        <taxon>Hermetiinae</taxon>
        <taxon>Hermetia</taxon>
    </lineage>
</organism>
<evidence type="ECO:0000256" key="1">
    <source>
        <dbReference type="ARBA" id="ARBA00004123"/>
    </source>
</evidence>
<protein>
    <recommendedName>
        <fullName evidence="17">RB1-inducible coiled-coil protein 1</fullName>
    </recommendedName>
    <alternativeName>
        <fullName evidence="18">FAK family kinase-interacting protein of 200 kDa</fullName>
    </alternativeName>
</protein>
<feature type="compositionally biased region" description="Basic and acidic residues" evidence="20">
    <location>
        <begin position="1289"/>
        <end position="1299"/>
    </location>
</feature>
<evidence type="ECO:0000256" key="8">
    <source>
        <dbReference type="ARBA" id="ARBA00022927"/>
    </source>
</evidence>
<evidence type="ECO:0000259" key="22">
    <source>
        <dbReference type="Pfam" id="PF10377"/>
    </source>
</evidence>
<dbReference type="GO" id="GO:0015031">
    <property type="term" value="P:protein transport"/>
    <property type="evidence" value="ECO:0007669"/>
    <property type="project" value="UniProtKB-KW"/>
</dbReference>
<evidence type="ECO:0000256" key="15">
    <source>
        <dbReference type="ARBA" id="ARBA00023306"/>
    </source>
</evidence>
<dbReference type="GO" id="GO:0005764">
    <property type="term" value="C:lysosome"/>
    <property type="evidence" value="ECO:0007669"/>
    <property type="project" value="UniProtKB-SubCell"/>
</dbReference>
<dbReference type="GO" id="GO:0034045">
    <property type="term" value="C:phagophore assembly site membrane"/>
    <property type="evidence" value="ECO:0007669"/>
    <property type="project" value="TreeGrafter"/>
</dbReference>
<reference evidence="23 24" key="1">
    <citation type="submission" date="2020-11" db="EMBL/GenBank/DDBJ databases">
        <authorList>
            <person name="Wallbank WR R."/>
            <person name="Pardo Diaz C."/>
            <person name="Kozak K."/>
            <person name="Martin S."/>
            <person name="Jiggins C."/>
            <person name="Moest M."/>
            <person name="Warren A I."/>
            <person name="Generalovic N T."/>
            <person name="Byers J.R.P. K."/>
            <person name="Montejo-Kovacevich G."/>
            <person name="Yen C E."/>
        </authorList>
    </citation>
    <scope>NUCLEOTIDE SEQUENCE [LARGE SCALE GENOMIC DNA]</scope>
</reference>
<keyword evidence="13" id="KW-0458">Lysosome</keyword>
<feature type="coiled-coil region" evidence="19">
    <location>
        <begin position="779"/>
        <end position="838"/>
    </location>
</feature>
<feature type="compositionally biased region" description="Low complexity" evidence="20">
    <location>
        <begin position="1163"/>
        <end position="1173"/>
    </location>
</feature>
<feature type="compositionally biased region" description="Polar residues" evidence="20">
    <location>
        <begin position="1194"/>
        <end position="1205"/>
    </location>
</feature>
<dbReference type="GO" id="GO:0019901">
    <property type="term" value="F:protein kinase binding"/>
    <property type="evidence" value="ECO:0007669"/>
    <property type="project" value="UniProtKB-ARBA"/>
</dbReference>
<dbReference type="GO" id="GO:0005634">
    <property type="term" value="C:nucleus"/>
    <property type="evidence" value="ECO:0007669"/>
    <property type="project" value="UniProtKB-SubCell"/>
</dbReference>
<keyword evidence="7" id="KW-0597">Phosphoprotein</keyword>
<dbReference type="InParanoid" id="A0A7R8UR05"/>
<dbReference type="OrthoDB" id="447953at2759"/>
<feature type="region of interest" description="Disordered" evidence="20">
    <location>
        <begin position="1150"/>
        <end position="1173"/>
    </location>
</feature>
<dbReference type="Pfam" id="PF04108">
    <property type="entry name" value="ATG17_like"/>
    <property type="match status" value="1"/>
</dbReference>
<dbReference type="Proteomes" id="UP000594454">
    <property type="component" value="Chromosome 3"/>
</dbReference>
<keyword evidence="15" id="KW-0131">Cell cycle</keyword>
<evidence type="ECO:0000313" key="23">
    <source>
        <dbReference type="EMBL" id="CAD7085439.1"/>
    </source>
</evidence>
<evidence type="ECO:0000256" key="11">
    <source>
        <dbReference type="ARBA" id="ARBA00023054"/>
    </source>
</evidence>
<keyword evidence="8" id="KW-0653">Protein transport</keyword>
<evidence type="ECO:0000256" key="12">
    <source>
        <dbReference type="ARBA" id="ARBA00023163"/>
    </source>
</evidence>
<dbReference type="GO" id="GO:0060090">
    <property type="term" value="F:molecular adaptor activity"/>
    <property type="evidence" value="ECO:0007669"/>
    <property type="project" value="TreeGrafter"/>
</dbReference>
<feature type="region of interest" description="Disordered" evidence="20">
    <location>
        <begin position="1027"/>
        <end position="1048"/>
    </location>
</feature>
<dbReference type="GO" id="GO:0034517">
    <property type="term" value="P:ribophagy"/>
    <property type="evidence" value="ECO:0007669"/>
    <property type="project" value="TreeGrafter"/>
</dbReference>
<dbReference type="CDD" id="cd17060">
    <property type="entry name" value="Ubl_RB1CC1"/>
    <property type="match status" value="1"/>
</dbReference>
<proteinExistence type="predicted"/>
<feature type="region of interest" description="Disordered" evidence="20">
    <location>
        <begin position="1194"/>
        <end position="1219"/>
    </location>
</feature>
<feature type="compositionally biased region" description="Low complexity" evidence="20">
    <location>
        <begin position="1259"/>
        <end position="1268"/>
    </location>
</feature>
<dbReference type="FunCoup" id="A0A7R8UR05">
    <property type="interactions" value="868"/>
</dbReference>
<feature type="compositionally biased region" description="Basic and acidic residues" evidence="20">
    <location>
        <begin position="1151"/>
        <end position="1162"/>
    </location>
</feature>
<evidence type="ECO:0000313" key="24">
    <source>
        <dbReference type="Proteomes" id="UP000594454"/>
    </source>
</evidence>
<keyword evidence="6" id="KW-0963">Cytoplasm</keyword>
<keyword evidence="10" id="KW-0805">Transcription regulation</keyword>
<feature type="region of interest" description="Disordered" evidence="20">
    <location>
        <begin position="1250"/>
        <end position="1306"/>
    </location>
</feature>
<evidence type="ECO:0000256" key="4">
    <source>
        <dbReference type="ARBA" id="ARBA00004514"/>
    </source>
</evidence>
<evidence type="ECO:0000256" key="16">
    <source>
        <dbReference type="ARBA" id="ARBA00053494"/>
    </source>
</evidence>
<evidence type="ECO:0000256" key="19">
    <source>
        <dbReference type="SAM" id="Coils"/>
    </source>
</evidence>
<evidence type="ECO:0000256" key="9">
    <source>
        <dbReference type="ARBA" id="ARBA00023006"/>
    </source>
</evidence>
<comment type="function">
    <text evidence="16">Involved in autophagy. Regulates early events but also late events of autophagosome formation through direct interaction with Atg16L1. Required for the formation of the autophagosome-like double-membrane structure that surrounds the Salmonella-containing vacuole (SCV) during S.typhimurium infection and subsequent xenophagy. Involved in repair of DNA damage caused by ionizing radiation, which subsequently improves cell survival by decreasing apoptosis. Inhibits PTK2/FAK1 and PTK2B/PYK2 kinase activity, affecting their downstream signaling pathways. Plays a role as a modulator of TGF-beta-signaling by restricting substrate specificity of RNF111. Functions as a DNA-binding transcription factor. Is a potent regulator of the RB1 pathway through induction of RB1 expression. Plays a crucial role in muscular differentiation. Plays an indispensable role in fetal hematopoiesis and in the regulation of neuronal homeostasis.</text>
</comment>
<dbReference type="GO" id="GO:0005829">
    <property type="term" value="C:cytosol"/>
    <property type="evidence" value="ECO:0007669"/>
    <property type="project" value="UniProtKB-SubCell"/>
</dbReference>
<evidence type="ECO:0000256" key="13">
    <source>
        <dbReference type="ARBA" id="ARBA00023228"/>
    </source>
</evidence>
<dbReference type="EMBL" id="LR899011">
    <property type="protein sequence ID" value="CAD7085439.1"/>
    <property type="molecule type" value="Genomic_DNA"/>
</dbReference>
<dbReference type="PANTHER" id="PTHR13222">
    <property type="entry name" value="RB1-INDUCIBLE COILED-COIL"/>
    <property type="match status" value="1"/>
</dbReference>
<keyword evidence="9" id="KW-0072">Autophagy</keyword>
<accession>A0A7R8UR05</accession>
<dbReference type="GO" id="GO:0061709">
    <property type="term" value="P:reticulophagy"/>
    <property type="evidence" value="ECO:0007669"/>
    <property type="project" value="TreeGrafter"/>
</dbReference>
<feature type="coiled-coil region" evidence="19">
    <location>
        <begin position="891"/>
        <end position="918"/>
    </location>
</feature>
<keyword evidence="12" id="KW-0804">Transcription</keyword>
<feature type="compositionally biased region" description="Polar residues" evidence="20">
    <location>
        <begin position="1033"/>
        <end position="1047"/>
    </location>
</feature>
<dbReference type="GO" id="GO:0008285">
    <property type="term" value="P:negative regulation of cell population proliferation"/>
    <property type="evidence" value="ECO:0007669"/>
    <property type="project" value="UniProtKB-ARBA"/>
</dbReference>
<dbReference type="GO" id="GO:0000422">
    <property type="term" value="P:autophagy of mitochondrion"/>
    <property type="evidence" value="ECO:0007669"/>
    <property type="project" value="TreeGrafter"/>
</dbReference>